<dbReference type="OrthoDB" id="1030156at2759"/>
<dbReference type="EMBL" id="JAAMPC010000015">
    <property type="protein sequence ID" value="KAG2257310.1"/>
    <property type="molecule type" value="Genomic_DNA"/>
</dbReference>
<sequence>MVTGSPVLGSAYCNTSEDTLCRYMPPYLCHCFGDMTTDELFTTVCLMPSNLTEMCFPAAMVPSHSDILRLSDVGRKEEWASFVRAKALRAGDTVVFVSVLGSAITHFATSRAHSQSWVRHSINLHAFSKAIGSLMHSKPVVWMCGMRVKKVREYDGENHVGTITSTTFGNSDVPGVMRTLWRCHTVVWDAPYGFDRIHFSPWEVTPSQEQPQPQPQPPHTLHLFP</sequence>
<name>A0A8X7TWH6_BRACI</name>
<organism evidence="2 3">
    <name type="scientific">Brassica carinata</name>
    <name type="common">Ethiopian mustard</name>
    <name type="synonym">Abyssinian cabbage</name>
    <dbReference type="NCBI Taxonomy" id="52824"/>
    <lineage>
        <taxon>Eukaryota</taxon>
        <taxon>Viridiplantae</taxon>
        <taxon>Streptophyta</taxon>
        <taxon>Embryophyta</taxon>
        <taxon>Tracheophyta</taxon>
        <taxon>Spermatophyta</taxon>
        <taxon>Magnoliopsida</taxon>
        <taxon>eudicotyledons</taxon>
        <taxon>Gunneridae</taxon>
        <taxon>Pentapetalae</taxon>
        <taxon>rosids</taxon>
        <taxon>malvids</taxon>
        <taxon>Brassicales</taxon>
        <taxon>Brassicaceae</taxon>
        <taxon>Brassiceae</taxon>
        <taxon>Brassica</taxon>
    </lineage>
</organism>
<feature type="region of interest" description="Disordered" evidence="1">
    <location>
        <begin position="204"/>
        <end position="225"/>
    </location>
</feature>
<evidence type="ECO:0000256" key="1">
    <source>
        <dbReference type="SAM" id="MobiDB-lite"/>
    </source>
</evidence>
<accession>A0A8X7TWH6</accession>
<dbReference type="AlphaFoldDB" id="A0A8X7TWH6"/>
<evidence type="ECO:0000313" key="3">
    <source>
        <dbReference type="Proteomes" id="UP000886595"/>
    </source>
</evidence>
<protein>
    <submittedName>
        <fullName evidence="2">Uncharacterized protein</fullName>
    </submittedName>
</protein>
<comment type="caution">
    <text evidence="2">The sequence shown here is derived from an EMBL/GenBank/DDBJ whole genome shotgun (WGS) entry which is preliminary data.</text>
</comment>
<proteinExistence type="predicted"/>
<reference evidence="2 3" key="1">
    <citation type="submission" date="2020-02" db="EMBL/GenBank/DDBJ databases">
        <authorList>
            <person name="Ma Q."/>
            <person name="Huang Y."/>
            <person name="Song X."/>
            <person name="Pei D."/>
        </authorList>
    </citation>
    <scope>NUCLEOTIDE SEQUENCE [LARGE SCALE GENOMIC DNA]</scope>
    <source>
        <strain evidence="2">Sxm20200214</strain>
        <tissue evidence="2">Leaf</tissue>
    </source>
</reference>
<dbReference type="Proteomes" id="UP000886595">
    <property type="component" value="Unassembled WGS sequence"/>
</dbReference>
<evidence type="ECO:0000313" key="2">
    <source>
        <dbReference type="EMBL" id="KAG2257310.1"/>
    </source>
</evidence>
<gene>
    <name evidence="2" type="ORF">Bca52824_076604</name>
</gene>
<keyword evidence="3" id="KW-1185">Reference proteome</keyword>